<organism evidence="2 3">
    <name type="scientific">Actinotalea fermentans</name>
    <dbReference type="NCBI Taxonomy" id="43671"/>
    <lineage>
        <taxon>Bacteria</taxon>
        <taxon>Bacillati</taxon>
        <taxon>Actinomycetota</taxon>
        <taxon>Actinomycetes</taxon>
        <taxon>Micrococcales</taxon>
        <taxon>Cellulomonadaceae</taxon>
        <taxon>Actinotalea</taxon>
    </lineage>
</organism>
<dbReference type="PANTHER" id="PTHR43798:SF6">
    <property type="entry name" value="HYDROLASE, PUTATIVE (AFU_ORTHOLOGUE AFUA_4G13070)-RELATED"/>
    <property type="match status" value="1"/>
</dbReference>
<evidence type="ECO:0000313" key="3">
    <source>
        <dbReference type="Proteomes" id="UP000321484"/>
    </source>
</evidence>
<dbReference type="AlphaFoldDB" id="A0A511YTD2"/>
<accession>A0A511YTD2</accession>
<dbReference type="Gene3D" id="3.40.50.1820">
    <property type="entry name" value="alpha/beta hydrolase"/>
    <property type="match status" value="1"/>
</dbReference>
<dbReference type="GO" id="GO:0016787">
    <property type="term" value="F:hydrolase activity"/>
    <property type="evidence" value="ECO:0007669"/>
    <property type="project" value="UniProtKB-KW"/>
</dbReference>
<dbReference type="InterPro" id="IPR029058">
    <property type="entry name" value="AB_hydrolase_fold"/>
</dbReference>
<keyword evidence="3" id="KW-1185">Reference proteome</keyword>
<proteinExistence type="predicted"/>
<dbReference type="InterPro" id="IPR000073">
    <property type="entry name" value="AB_hydrolase_1"/>
</dbReference>
<feature type="domain" description="AB hydrolase-1" evidence="1">
    <location>
        <begin position="19"/>
        <end position="249"/>
    </location>
</feature>
<dbReference type="Proteomes" id="UP000321484">
    <property type="component" value="Unassembled WGS sequence"/>
</dbReference>
<dbReference type="EMBL" id="BJYK01000001">
    <property type="protein sequence ID" value="GEN78457.1"/>
    <property type="molecule type" value="Genomic_DNA"/>
</dbReference>
<evidence type="ECO:0000313" key="2">
    <source>
        <dbReference type="EMBL" id="GEN78457.1"/>
    </source>
</evidence>
<keyword evidence="2" id="KW-0378">Hydrolase</keyword>
<protein>
    <submittedName>
        <fullName evidence="2">2-hydroxy-6-oxo-6-phenylhexa-2,4-dienoate hydrolase</fullName>
    </submittedName>
</protein>
<dbReference type="InterPro" id="IPR050266">
    <property type="entry name" value="AB_hydrolase_sf"/>
</dbReference>
<dbReference type="Pfam" id="PF12697">
    <property type="entry name" value="Abhydrolase_6"/>
    <property type="match status" value="1"/>
</dbReference>
<gene>
    <name evidence="2" type="ORF">AFE02nite_01910</name>
</gene>
<evidence type="ECO:0000259" key="1">
    <source>
        <dbReference type="Pfam" id="PF12697"/>
    </source>
</evidence>
<name>A0A511YTD2_9CELL</name>
<comment type="caution">
    <text evidence="2">The sequence shown here is derived from an EMBL/GenBank/DDBJ whole genome shotgun (WGS) entry which is preliminary data.</text>
</comment>
<sequence>MTVGGVDVEVELHGRGTPLLMLHGWGVDRRLMTGALEPLFADDSPWLRIYPDMPGRGGTPAHPAIDSADATVQLLVDLMDALVPGERYAVVGESWGGHVGRGVLARRPDLLGLALICPAVRMDTMDVDPPQAVERDETLLAELEPADRAVFAEYHARLTRDVYARNLADVVPGVLAADQDYLENVLGPRRGLVEDTATTEAPVLVLVGRQDAIVGYREQWQLAERFPHSTFAVLDNAGHNAHFEQPELFGALVRAWLERVEATR</sequence>
<reference evidence="2 3" key="1">
    <citation type="submission" date="2019-07" db="EMBL/GenBank/DDBJ databases">
        <title>Whole genome shotgun sequence of Actinotalea fermentans NBRC 105374.</title>
        <authorList>
            <person name="Hosoyama A."/>
            <person name="Uohara A."/>
            <person name="Ohji S."/>
            <person name="Ichikawa N."/>
        </authorList>
    </citation>
    <scope>NUCLEOTIDE SEQUENCE [LARGE SCALE GENOMIC DNA]</scope>
    <source>
        <strain evidence="2 3">NBRC 105374</strain>
    </source>
</reference>
<dbReference type="SUPFAM" id="SSF53474">
    <property type="entry name" value="alpha/beta-Hydrolases"/>
    <property type="match status" value="1"/>
</dbReference>
<dbReference type="PANTHER" id="PTHR43798">
    <property type="entry name" value="MONOACYLGLYCEROL LIPASE"/>
    <property type="match status" value="1"/>
</dbReference>